<organism evidence="5 6">
    <name type="scientific">Halomonas urumqiensis</name>
    <dbReference type="NCBI Taxonomy" id="1684789"/>
    <lineage>
        <taxon>Bacteria</taxon>
        <taxon>Pseudomonadati</taxon>
        <taxon>Pseudomonadota</taxon>
        <taxon>Gammaproteobacteria</taxon>
        <taxon>Oceanospirillales</taxon>
        <taxon>Halomonadaceae</taxon>
        <taxon>Halomonas</taxon>
    </lineage>
</organism>
<evidence type="ECO:0000256" key="1">
    <source>
        <dbReference type="ARBA" id="ARBA00023015"/>
    </source>
</evidence>
<feature type="domain" description="HTH rpiR-type" evidence="4">
    <location>
        <begin position="6"/>
        <end position="82"/>
    </location>
</feature>
<name>A0A2N7UCZ5_9GAMM</name>
<dbReference type="Gene3D" id="1.10.10.10">
    <property type="entry name" value="Winged helix-like DNA-binding domain superfamily/Winged helix DNA-binding domain"/>
    <property type="match status" value="1"/>
</dbReference>
<dbReference type="GO" id="GO:0003677">
    <property type="term" value="F:DNA binding"/>
    <property type="evidence" value="ECO:0007669"/>
    <property type="project" value="UniProtKB-KW"/>
</dbReference>
<dbReference type="AlphaFoldDB" id="A0A2N7UCZ5"/>
<dbReference type="CDD" id="cd05013">
    <property type="entry name" value="SIS_RpiR"/>
    <property type="match status" value="1"/>
</dbReference>
<dbReference type="RefSeq" id="WP_102589385.1">
    <property type="nucleotide sequence ID" value="NZ_BNAE01000001.1"/>
</dbReference>
<dbReference type="GO" id="GO:0003700">
    <property type="term" value="F:DNA-binding transcription factor activity"/>
    <property type="evidence" value="ECO:0007669"/>
    <property type="project" value="InterPro"/>
</dbReference>
<dbReference type="SUPFAM" id="SSF53697">
    <property type="entry name" value="SIS domain"/>
    <property type="match status" value="1"/>
</dbReference>
<accession>A0A2N7UCZ5</accession>
<keyword evidence="1" id="KW-0805">Transcription regulation</keyword>
<comment type="caution">
    <text evidence="5">The sequence shown here is derived from an EMBL/GenBank/DDBJ whole genome shotgun (WGS) entry which is preliminary data.</text>
</comment>
<evidence type="ECO:0000259" key="4">
    <source>
        <dbReference type="PROSITE" id="PS51071"/>
    </source>
</evidence>
<evidence type="ECO:0000256" key="2">
    <source>
        <dbReference type="ARBA" id="ARBA00023125"/>
    </source>
</evidence>
<evidence type="ECO:0000313" key="5">
    <source>
        <dbReference type="EMBL" id="PMR78322.1"/>
    </source>
</evidence>
<dbReference type="PANTHER" id="PTHR30514">
    <property type="entry name" value="GLUCOKINASE"/>
    <property type="match status" value="1"/>
</dbReference>
<dbReference type="SUPFAM" id="SSF46689">
    <property type="entry name" value="Homeodomain-like"/>
    <property type="match status" value="1"/>
</dbReference>
<dbReference type="OrthoDB" id="3237351at2"/>
<dbReference type="InterPro" id="IPR009057">
    <property type="entry name" value="Homeodomain-like_sf"/>
</dbReference>
<dbReference type="Proteomes" id="UP000235547">
    <property type="component" value="Unassembled WGS sequence"/>
</dbReference>
<keyword evidence="6" id="KW-1185">Reference proteome</keyword>
<dbReference type="InterPro" id="IPR036388">
    <property type="entry name" value="WH-like_DNA-bd_sf"/>
</dbReference>
<dbReference type="PANTHER" id="PTHR30514:SF18">
    <property type="entry name" value="RPIR-FAMILY TRANSCRIPTIONAL REGULATOR"/>
    <property type="match status" value="1"/>
</dbReference>
<dbReference type="InterPro" id="IPR047640">
    <property type="entry name" value="RpiR-like"/>
</dbReference>
<dbReference type="InterPro" id="IPR000281">
    <property type="entry name" value="HTH_RpiR"/>
</dbReference>
<dbReference type="InterPro" id="IPR001347">
    <property type="entry name" value="SIS_dom"/>
</dbReference>
<keyword evidence="3" id="KW-0804">Transcription</keyword>
<dbReference type="EMBL" id="PNRG01000033">
    <property type="protein sequence ID" value="PMR78322.1"/>
    <property type="molecule type" value="Genomic_DNA"/>
</dbReference>
<dbReference type="Pfam" id="PF01418">
    <property type="entry name" value="HTH_6"/>
    <property type="match status" value="1"/>
</dbReference>
<reference evidence="5 6" key="1">
    <citation type="submission" date="2018-01" db="EMBL/GenBank/DDBJ databases">
        <title>Halomonas endophytica sp. nov., isolated from storage liquid in the stems of Populus euphratica.</title>
        <authorList>
            <person name="Chen C."/>
        </authorList>
    </citation>
    <scope>NUCLEOTIDE SEQUENCE [LARGE SCALE GENOMIC DNA]</scope>
    <source>
        <strain evidence="5 6">BZ-SZ-XJ27</strain>
    </source>
</reference>
<dbReference type="GO" id="GO:1901135">
    <property type="term" value="P:carbohydrate derivative metabolic process"/>
    <property type="evidence" value="ECO:0007669"/>
    <property type="project" value="InterPro"/>
</dbReference>
<dbReference type="InterPro" id="IPR046348">
    <property type="entry name" value="SIS_dom_sf"/>
</dbReference>
<sequence>MSEHNDTLQARIEAHYDDLPKAEKRLGDLLLSFPGDIASYSAGELAEAASTSRAAASRFFQRLGYKDFNEARQQVREAKRWGSPVYLSSGTEQRTMPSQPIEDHLAQERENLTRALESIRPDQLRRAVHALSTSRHVHVAGFRNSYMLADYLRRQLQILRAGVSLIPSTGQTLAEDLVDIEEGDTVVLIGLRRRVDQVKQVLDTAHAQGANTLLITDPSCEKRLEATWTFTCQVQSQSLFDSYSACMSLLNLLCTTLFHQDITHRQERLKRIETLHDSLDELNAYTWLTKGETHT</sequence>
<evidence type="ECO:0000256" key="3">
    <source>
        <dbReference type="ARBA" id="ARBA00023163"/>
    </source>
</evidence>
<dbReference type="PROSITE" id="PS51071">
    <property type="entry name" value="HTH_RPIR"/>
    <property type="match status" value="1"/>
</dbReference>
<protein>
    <recommendedName>
        <fullName evidence="4">HTH rpiR-type domain-containing protein</fullName>
    </recommendedName>
</protein>
<dbReference type="Gene3D" id="3.40.50.10490">
    <property type="entry name" value="Glucose-6-phosphate isomerase like protein, domain 1"/>
    <property type="match status" value="1"/>
</dbReference>
<dbReference type="GO" id="GO:0097367">
    <property type="term" value="F:carbohydrate derivative binding"/>
    <property type="evidence" value="ECO:0007669"/>
    <property type="project" value="InterPro"/>
</dbReference>
<dbReference type="InterPro" id="IPR035472">
    <property type="entry name" value="RpiR-like_SIS"/>
</dbReference>
<gene>
    <name evidence="5" type="ORF">C1H70_16310</name>
</gene>
<keyword evidence="2" id="KW-0238">DNA-binding</keyword>
<dbReference type="Pfam" id="PF01380">
    <property type="entry name" value="SIS"/>
    <property type="match status" value="1"/>
</dbReference>
<evidence type="ECO:0000313" key="6">
    <source>
        <dbReference type="Proteomes" id="UP000235547"/>
    </source>
</evidence>
<proteinExistence type="predicted"/>